<dbReference type="EMBL" id="FNAU01000003">
    <property type="protein sequence ID" value="SDE17723.1"/>
    <property type="molecule type" value="Genomic_DNA"/>
</dbReference>
<evidence type="ECO:0000313" key="5">
    <source>
        <dbReference type="EMBL" id="SDE17723.1"/>
    </source>
</evidence>
<dbReference type="PROSITE" id="PS50893">
    <property type="entry name" value="ABC_TRANSPORTER_2"/>
    <property type="match status" value="1"/>
</dbReference>
<dbReference type="GO" id="GO:0016887">
    <property type="term" value="F:ATP hydrolysis activity"/>
    <property type="evidence" value="ECO:0007669"/>
    <property type="project" value="InterPro"/>
</dbReference>
<gene>
    <name evidence="6" type="primary">lptB_2</name>
    <name evidence="6" type="ORF">NCTC10327_00721</name>
    <name evidence="4" type="ORF">R6G71_05095</name>
    <name evidence="5" type="ORF">SAMN05421878_10358</name>
</gene>
<reference evidence="5" key="1">
    <citation type="submission" date="2016-10" db="EMBL/GenBank/DDBJ databases">
        <authorList>
            <person name="Varghese N."/>
            <person name="Submissions S."/>
        </authorList>
    </citation>
    <scope>NUCLEOTIDE SEQUENCE</scope>
    <source>
        <strain evidence="5">DSM 20639</strain>
    </source>
</reference>
<dbReference type="InterPro" id="IPR003593">
    <property type="entry name" value="AAA+_ATPase"/>
</dbReference>
<dbReference type="Proteomes" id="UP001273799">
    <property type="component" value="Unassembled WGS sequence"/>
</dbReference>
<evidence type="ECO:0000259" key="3">
    <source>
        <dbReference type="PROSITE" id="PS50893"/>
    </source>
</evidence>
<protein>
    <submittedName>
        <fullName evidence="6">ABC transporter ATP-binding protein</fullName>
        <ecNumber evidence="6">3.6.3.-</ecNumber>
    </submittedName>
    <submittedName>
        <fullName evidence="5">ABC-2 type transport system ATP-binding protein</fullName>
    </submittedName>
</protein>
<sequence length="249" mass="27350">MIRTEKLSFTYRKKPAISQVTLEFTSPSITGMLGRNGSGKSTLGMLLAGLLKPDSGEVYYRGERVFESAAAMAAIAYVSEATVAFPDSPLTTTMHVWEQARETWDGEYAHELLELFELSPKASPLQLSRGQLAAFHATLGLAARTPVTILDEVHLGMDAVYREIFYRCLLADYTAHPRTIILSSHLIEEIQNLLDRAIFLDHGTVIADGDPDELRAKYGQNGKLASLTEVLMALTLSDSQKQSMGGDPQ</sequence>
<dbReference type="Pfam" id="PF00005">
    <property type="entry name" value="ABC_tran"/>
    <property type="match status" value="1"/>
</dbReference>
<accession>A0A0K9EVM7</accession>
<dbReference type="PATRIC" id="fig|1657.3.peg.2148"/>
<dbReference type="InterPro" id="IPR003439">
    <property type="entry name" value="ABC_transporter-like_ATP-bd"/>
</dbReference>
<dbReference type="PANTHER" id="PTHR43158">
    <property type="entry name" value="SKFA PEPTIDE EXPORT ATP-BINDING PROTEIN SKFE"/>
    <property type="match status" value="1"/>
</dbReference>
<dbReference type="Proteomes" id="UP000269974">
    <property type="component" value="Unassembled WGS sequence"/>
</dbReference>
<dbReference type="OrthoDB" id="9804819at2"/>
<dbReference type="GO" id="GO:0005524">
    <property type="term" value="F:ATP binding"/>
    <property type="evidence" value="ECO:0007669"/>
    <property type="project" value="UniProtKB-KW"/>
</dbReference>
<dbReference type="Gene3D" id="3.40.50.300">
    <property type="entry name" value="P-loop containing nucleotide triphosphate hydrolases"/>
    <property type="match status" value="1"/>
</dbReference>
<dbReference type="EC" id="3.6.3.-" evidence="6"/>
<evidence type="ECO:0000256" key="1">
    <source>
        <dbReference type="ARBA" id="ARBA00022741"/>
    </source>
</evidence>
<dbReference type="EMBL" id="JAWNFU010000002">
    <property type="protein sequence ID" value="MDY5153424.1"/>
    <property type="molecule type" value="Genomic_DNA"/>
</dbReference>
<dbReference type="InterPro" id="IPR027417">
    <property type="entry name" value="P-loop_NTPase"/>
</dbReference>
<dbReference type="STRING" id="1657.ACU20_00815"/>
<dbReference type="AlphaFoldDB" id="A0A0K9EVM7"/>
<reference evidence="4" key="4">
    <citation type="submission" date="2023-10" db="EMBL/GenBank/DDBJ databases">
        <title>Whole Genome based description of the genera Actinobaculum and Actinotignum reveals a complex phylogenetic relationship within the species included in the genus Actinotignum.</title>
        <authorList>
            <person name="Jensen C.S."/>
            <person name="Dargis R."/>
            <person name="Kemp M."/>
            <person name="Christensen J.J."/>
        </authorList>
    </citation>
    <scope>NUCLEOTIDE SEQUENCE</scope>
    <source>
        <strain evidence="4">Actinobaculum_suis_CCUG19206T</strain>
    </source>
</reference>
<dbReference type="EMBL" id="UYIO01000001">
    <property type="protein sequence ID" value="VDG76043.1"/>
    <property type="molecule type" value="Genomic_DNA"/>
</dbReference>
<keyword evidence="1" id="KW-0547">Nucleotide-binding</keyword>
<evidence type="ECO:0000256" key="2">
    <source>
        <dbReference type="ARBA" id="ARBA00022840"/>
    </source>
</evidence>
<dbReference type="PANTHER" id="PTHR43158:SF5">
    <property type="entry name" value="ABC TRANSPORTER, ATP-BINDING PROTEIN"/>
    <property type="match status" value="1"/>
</dbReference>
<dbReference type="RefSeq" id="WP_049618887.1">
    <property type="nucleotide sequence ID" value="NZ_FNAU01000003.1"/>
</dbReference>
<organism evidence="6 8">
    <name type="scientific">Actinobaculum suis</name>
    <dbReference type="NCBI Taxonomy" id="1657"/>
    <lineage>
        <taxon>Bacteria</taxon>
        <taxon>Bacillati</taxon>
        <taxon>Actinomycetota</taxon>
        <taxon>Actinomycetes</taxon>
        <taxon>Actinomycetales</taxon>
        <taxon>Actinomycetaceae</taxon>
        <taxon>Actinobaculum</taxon>
    </lineage>
</organism>
<evidence type="ECO:0000313" key="4">
    <source>
        <dbReference type="EMBL" id="MDY5153424.1"/>
    </source>
</evidence>
<feature type="domain" description="ABC transporter" evidence="3">
    <location>
        <begin position="2"/>
        <end position="227"/>
    </location>
</feature>
<dbReference type="SUPFAM" id="SSF52540">
    <property type="entry name" value="P-loop containing nucleoside triphosphate hydrolases"/>
    <property type="match status" value="1"/>
</dbReference>
<name>A0A0K9EVM7_9ACTO</name>
<proteinExistence type="predicted"/>
<evidence type="ECO:0000313" key="6">
    <source>
        <dbReference type="EMBL" id="VDG76043.1"/>
    </source>
</evidence>
<dbReference type="SMART" id="SM00382">
    <property type="entry name" value="AAA"/>
    <property type="match status" value="1"/>
</dbReference>
<keyword evidence="2 6" id="KW-0067">ATP-binding</keyword>
<evidence type="ECO:0000313" key="8">
    <source>
        <dbReference type="Proteomes" id="UP000269974"/>
    </source>
</evidence>
<reference evidence="7" key="2">
    <citation type="submission" date="2016-10" db="EMBL/GenBank/DDBJ databases">
        <authorList>
            <person name="Varghese N."/>
        </authorList>
    </citation>
    <scope>NUCLEOTIDE SEQUENCE [LARGE SCALE GENOMIC DNA]</scope>
    <source>
        <strain evidence="7">DSM 20639</strain>
    </source>
</reference>
<dbReference type="Proteomes" id="UP000182744">
    <property type="component" value="Unassembled WGS sequence"/>
</dbReference>
<keyword evidence="7" id="KW-1185">Reference proteome</keyword>
<keyword evidence="6" id="KW-0378">Hydrolase</keyword>
<reference evidence="6 8" key="3">
    <citation type="submission" date="2018-11" db="EMBL/GenBank/DDBJ databases">
        <authorList>
            <consortium name="Pathogen Informatics"/>
        </authorList>
    </citation>
    <scope>NUCLEOTIDE SEQUENCE [LARGE SCALE GENOMIC DNA]</scope>
    <source>
        <strain evidence="6 8">NCTC10327</strain>
    </source>
</reference>
<evidence type="ECO:0000313" key="7">
    <source>
        <dbReference type="Proteomes" id="UP000182744"/>
    </source>
</evidence>